<dbReference type="GO" id="GO:0012505">
    <property type="term" value="C:endomembrane system"/>
    <property type="evidence" value="ECO:0007669"/>
    <property type="project" value="UniProtKB-SubCell"/>
</dbReference>
<feature type="transmembrane region" description="Helical" evidence="10">
    <location>
        <begin position="206"/>
        <end position="225"/>
    </location>
</feature>
<evidence type="ECO:0000256" key="1">
    <source>
        <dbReference type="ARBA" id="ARBA00008025"/>
    </source>
</evidence>
<evidence type="ECO:0000256" key="2">
    <source>
        <dbReference type="ARBA" id="ARBA00022448"/>
    </source>
</evidence>
<dbReference type="GO" id="GO:0005737">
    <property type="term" value="C:cytoplasm"/>
    <property type="evidence" value="ECO:0007669"/>
    <property type="project" value="UniProtKB-ARBA"/>
</dbReference>
<evidence type="ECO:0000256" key="8">
    <source>
        <dbReference type="PROSITE-ProRule" id="PRU00290"/>
    </source>
</evidence>
<dbReference type="SUPFAM" id="SSF58038">
    <property type="entry name" value="SNARE fusion complex"/>
    <property type="match status" value="2"/>
</dbReference>
<dbReference type="InterPro" id="IPR016444">
    <property type="entry name" value="Synaptobrevin/VAMP"/>
</dbReference>
<keyword evidence="4" id="KW-0653">Protein transport</keyword>
<accession>A0A137P2T5</accession>
<keyword evidence="3 10" id="KW-0812">Transmembrane</keyword>
<dbReference type="GO" id="GO:0015031">
    <property type="term" value="P:protein transport"/>
    <property type="evidence" value="ECO:0007669"/>
    <property type="project" value="UniProtKB-KW"/>
</dbReference>
<feature type="transmembrane region" description="Helical" evidence="10">
    <location>
        <begin position="80"/>
        <end position="100"/>
    </location>
</feature>
<evidence type="ECO:0000256" key="9">
    <source>
        <dbReference type="SAM" id="Coils"/>
    </source>
</evidence>
<feature type="domain" description="V-SNARE coiled-coil homology" evidence="11">
    <location>
        <begin position="140"/>
        <end position="200"/>
    </location>
</feature>
<name>A0A137P2T5_CONC2</name>
<dbReference type="Pfam" id="PF00957">
    <property type="entry name" value="Synaptobrevin"/>
    <property type="match status" value="2"/>
</dbReference>
<evidence type="ECO:0000259" key="11">
    <source>
        <dbReference type="PROSITE" id="PS50892"/>
    </source>
</evidence>
<sequence>MSIYKYWSYNQGGSSKTQHIQQQVDEVVGIMQENIDKVMERQEGLEALNDKADNLNQNALQFKRGANQVRKRMWYKDMKFKIIIGLVILAIILTLVFSFVNFGGNSAPQQTTPPAQNICYYSVNIELKSYNNAGGAGVSKTQHIQQQVDEVVGIMQENIDKVMERQEGLEALNDKADNLNQNAMQFKRGANQVRKRMWYKDMKFKIIIGLVILAILLAIILPLVLKGNSQTQAAPQQQQNPEQKS</sequence>
<keyword evidence="2" id="KW-0813">Transport</keyword>
<evidence type="ECO:0000313" key="13">
    <source>
        <dbReference type="Proteomes" id="UP000070444"/>
    </source>
</evidence>
<feature type="coiled-coil region" evidence="9">
    <location>
        <begin position="38"/>
        <end position="65"/>
    </location>
</feature>
<dbReference type="STRING" id="796925.A0A137P2T5"/>
<keyword evidence="8 9" id="KW-0175">Coiled coil</keyword>
<dbReference type="OrthoDB" id="190375at2759"/>
<keyword evidence="6 10" id="KW-0472">Membrane</keyword>
<feature type="domain" description="V-SNARE coiled-coil homology" evidence="11">
    <location>
        <begin position="16"/>
        <end position="76"/>
    </location>
</feature>
<evidence type="ECO:0000313" key="12">
    <source>
        <dbReference type="EMBL" id="KXN69340.1"/>
    </source>
</evidence>
<dbReference type="PRINTS" id="PR00219">
    <property type="entry name" value="SYNAPTOBREVN"/>
</dbReference>
<keyword evidence="13" id="KW-1185">Reference proteome</keyword>
<reference evidence="12 13" key="1">
    <citation type="journal article" date="2015" name="Genome Biol. Evol.">
        <title>Phylogenomic analyses indicate that early fungi evolved digesting cell walls of algal ancestors of land plants.</title>
        <authorList>
            <person name="Chang Y."/>
            <person name="Wang S."/>
            <person name="Sekimoto S."/>
            <person name="Aerts A.L."/>
            <person name="Choi C."/>
            <person name="Clum A."/>
            <person name="LaButti K.M."/>
            <person name="Lindquist E.A."/>
            <person name="Yee Ngan C."/>
            <person name="Ohm R.A."/>
            <person name="Salamov A.A."/>
            <person name="Grigoriev I.V."/>
            <person name="Spatafora J.W."/>
            <person name="Berbee M.L."/>
        </authorList>
    </citation>
    <scope>NUCLEOTIDE SEQUENCE [LARGE SCALE GENOMIC DNA]</scope>
    <source>
        <strain evidence="12 13">NRRL 28638</strain>
    </source>
</reference>
<dbReference type="FunFam" id="1.20.5.110:FF:000004">
    <property type="entry name" value="Vesicle-associated membrane protein 7"/>
    <property type="match status" value="2"/>
</dbReference>
<evidence type="ECO:0000256" key="6">
    <source>
        <dbReference type="ARBA" id="ARBA00023136"/>
    </source>
</evidence>
<evidence type="ECO:0000256" key="5">
    <source>
        <dbReference type="ARBA" id="ARBA00022989"/>
    </source>
</evidence>
<evidence type="ECO:0000256" key="4">
    <source>
        <dbReference type="ARBA" id="ARBA00022927"/>
    </source>
</evidence>
<feature type="coiled-coil region" evidence="9">
    <location>
        <begin position="162"/>
        <end position="189"/>
    </location>
</feature>
<dbReference type="PANTHER" id="PTHR45701">
    <property type="entry name" value="SYNAPTOBREVIN FAMILY MEMBER"/>
    <property type="match status" value="1"/>
</dbReference>
<dbReference type="PROSITE" id="PS50892">
    <property type="entry name" value="V_SNARE"/>
    <property type="match status" value="2"/>
</dbReference>
<dbReference type="InterPro" id="IPR001388">
    <property type="entry name" value="Synaptobrevin-like"/>
</dbReference>
<proteinExistence type="inferred from homology"/>
<dbReference type="Proteomes" id="UP000070444">
    <property type="component" value="Unassembled WGS sequence"/>
</dbReference>
<evidence type="ECO:0000256" key="7">
    <source>
        <dbReference type="ARBA" id="ARBA00046280"/>
    </source>
</evidence>
<gene>
    <name evidence="12" type="ORF">CONCODRAFT_18390</name>
</gene>
<dbReference type="Gene3D" id="1.20.5.110">
    <property type="match status" value="2"/>
</dbReference>
<keyword evidence="5 10" id="KW-1133">Transmembrane helix</keyword>
<dbReference type="GO" id="GO:0016192">
    <property type="term" value="P:vesicle-mediated transport"/>
    <property type="evidence" value="ECO:0007669"/>
    <property type="project" value="InterPro"/>
</dbReference>
<dbReference type="InterPro" id="IPR042855">
    <property type="entry name" value="V_SNARE_CC"/>
</dbReference>
<dbReference type="AlphaFoldDB" id="A0A137P2T5"/>
<dbReference type="EMBL" id="KQ964538">
    <property type="protein sequence ID" value="KXN69340.1"/>
    <property type="molecule type" value="Genomic_DNA"/>
</dbReference>
<comment type="similarity">
    <text evidence="1">Belongs to the synaptobrevin family.</text>
</comment>
<dbReference type="GO" id="GO:0016020">
    <property type="term" value="C:membrane"/>
    <property type="evidence" value="ECO:0007669"/>
    <property type="project" value="InterPro"/>
</dbReference>
<comment type="subcellular location">
    <subcellularLocation>
        <location evidence="7">Endomembrane system</location>
        <topology evidence="7">Single-pass type IV membrane protein</topology>
    </subcellularLocation>
</comment>
<organism evidence="12 13">
    <name type="scientific">Conidiobolus coronatus (strain ATCC 28846 / CBS 209.66 / NRRL 28638)</name>
    <name type="common">Delacroixia coronata</name>
    <dbReference type="NCBI Taxonomy" id="796925"/>
    <lineage>
        <taxon>Eukaryota</taxon>
        <taxon>Fungi</taxon>
        <taxon>Fungi incertae sedis</taxon>
        <taxon>Zoopagomycota</taxon>
        <taxon>Entomophthoromycotina</taxon>
        <taxon>Entomophthoromycetes</taxon>
        <taxon>Entomophthorales</taxon>
        <taxon>Ancylistaceae</taxon>
        <taxon>Conidiobolus</taxon>
    </lineage>
</organism>
<protein>
    <submittedName>
        <fullName evidence="12">Synaptobrevin-domain-containing protein</fullName>
    </submittedName>
</protein>
<evidence type="ECO:0000256" key="3">
    <source>
        <dbReference type="ARBA" id="ARBA00022692"/>
    </source>
</evidence>
<evidence type="ECO:0000256" key="10">
    <source>
        <dbReference type="SAM" id="Phobius"/>
    </source>
</evidence>